<evidence type="ECO:0000313" key="1">
    <source>
        <dbReference type="EMBL" id="KAA8564478.1"/>
    </source>
</evidence>
<gene>
    <name evidence="1" type="ORF">EYC84_011411</name>
</gene>
<dbReference type="AlphaFoldDB" id="A0A5M9J556"/>
<dbReference type="Proteomes" id="UP000322873">
    <property type="component" value="Unassembled WGS sequence"/>
</dbReference>
<name>A0A5M9J556_MONFR</name>
<evidence type="ECO:0000313" key="2">
    <source>
        <dbReference type="Proteomes" id="UP000322873"/>
    </source>
</evidence>
<accession>A0A5M9J556</accession>
<keyword evidence="2" id="KW-1185">Reference proteome</keyword>
<organism evidence="1 2">
    <name type="scientific">Monilinia fructicola</name>
    <name type="common">Brown rot fungus</name>
    <name type="synonym">Ciboria fructicola</name>
    <dbReference type="NCBI Taxonomy" id="38448"/>
    <lineage>
        <taxon>Eukaryota</taxon>
        <taxon>Fungi</taxon>
        <taxon>Dikarya</taxon>
        <taxon>Ascomycota</taxon>
        <taxon>Pezizomycotina</taxon>
        <taxon>Leotiomycetes</taxon>
        <taxon>Helotiales</taxon>
        <taxon>Sclerotiniaceae</taxon>
        <taxon>Monilinia</taxon>
    </lineage>
</organism>
<proteinExistence type="predicted"/>
<sequence length="66" mass="7272">MGWDGVEFVLCLYIKVRASSTSRISTDIGHGTNGKLLRDMHASSGMDILSLCRFCGSHLILIFNLI</sequence>
<comment type="caution">
    <text evidence="1">The sequence shown here is derived from an EMBL/GenBank/DDBJ whole genome shotgun (WGS) entry which is preliminary data.</text>
</comment>
<dbReference type="EMBL" id="VICG01000015">
    <property type="protein sequence ID" value="KAA8564478.1"/>
    <property type="molecule type" value="Genomic_DNA"/>
</dbReference>
<reference evidence="1 2" key="1">
    <citation type="submission" date="2019-06" db="EMBL/GenBank/DDBJ databases">
        <title>Genome Sequence of the Brown Rot Fungal Pathogen Monilinia fructicola.</title>
        <authorList>
            <person name="De Miccolis Angelini R.M."/>
            <person name="Landi L."/>
            <person name="Abate D."/>
            <person name="Pollastro S."/>
            <person name="Romanazzi G."/>
            <person name="Faretra F."/>
        </authorList>
    </citation>
    <scope>NUCLEOTIDE SEQUENCE [LARGE SCALE GENOMIC DNA]</scope>
    <source>
        <strain evidence="1 2">Mfrc123</strain>
    </source>
</reference>
<protein>
    <submittedName>
        <fullName evidence="1">Uncharacterized protein</fullName>
    </submittedName>
</protein>